<accession>A0A8D5IBH6</accession>
<geneLocation type="plasmid" evidence="1">
    <name>pSAL4551-1</name>
</geneLocation>
<proteinExistence type="predicted"/>
<sequence>MSVLLTEPTQQANDKVFKTAHVAFSVVTGTGRYVTGLKQFRDANPELCTEVSDQKAWAIHPSVIQVTPGFNSREMGMGDDYYKLPEVEEHIYNIKNAYIRGGTVAKLAMRQPFVLFKGLTFQKLCLPGAFRPGDHHNKMLRPGLCVVHASPQYL</sequence>
<reference evidence="1" key="1">
    <citation type="submission" date="2020-07" db="EMBL/GenBank/DDBJ databases">
        <title>complete genome sequences of Salmonella enterica subsp. enterica serovar 4,[5],12:i:- str. L-4551.</title>
        <authorList>
            <person name="Sekizuka T."/>
            <person name="Arai N."/>
            <person name="Akiba M."/>
            <person name="Kuroda M."/>
        </authorList>
    </citation>
    <scope>NUCLEOTIDE SEQUENCE</scope>
    <source>
        <plasmid evidence="1">pSAL4551-1</plasmid>
    </source>
</reference>
<organism evidence="1">
    <name type="scientific">Salmonella enterica subsp. enterica serovar 4,[5],12:i:-</name>
    <dbReference type="NCBI Taxonomy" id="440524"/>
    <lineage>
        <taxon>Bacteria</taxon>
        <taxon>Pseudomonadati</taxon>
        <taxon>Pseudomonadota</taxon>
        <taxon>Gammaproteobacteria</taxon>
        <taxon>Enterobacterales</taxon>
        <taxon>Enterobacteriaceae</taxon>
        <taxon>Salmonella</taxon>
    </lineage>
</organism>
<dbReference type="AlphaFoldDB" id="A0A8D5IBH6"/>
<gene>
    <name evidence="1" type="ORF">SEL4551_P0070</name>
</gene>
<name>A0A8D5IBH6_SALET</name>
<keyword evidence="1" id="KW-0614">Plasmid</keyword>
<protein>
    <submittedName>
        <fullName evidence="1">Uncharacterized protein</fullName>
    </submittedName>
</protein>
<evidence type="ECO:0000313" key="1">
    <source>
        <dbReference type="EMBL" id="BCI15181.1"/>
    </source>
</evidence>
<dbReference type="EMBL" id="AP023305">
    <property type="protein sequence ID" value="BCI15181.1"/>
    <property type="molecule type" value="Genomic_DNA"/>
</dbReference>